<dbReference type="GO" id="GO:0006352">
    <property type="term" value="P:DNA-templated transcription initiation"/>
    <property type="evidence" value="ECO:0007669"/>
    <property type="project" value="InterPro"/>
</dbReference>
<dbReference type="InterPro" id="IPR013325">
    <property type="entry name" value="RNA_pol_sigma_r2"/>
</dbReference>
<dbReference type="InterPro" id="IPR039425">
    <property type="entry name" value="RNA_pol_sigma-70-like"/>
</dbReference>
<dbReference type="Proteomes" id="UP000249185">
    <property type="component" value="Unassembled WGS sequence"/>
</dbReference>
<accession>A0A2W5NE49</accession>
<dbReference type="EMBL" id="QFPW01000002">
    <property type="protein sequence ID" value="PZQ51434.1"/>
    <property type="molecule type" value="Genomic_DNA"/>
</dbReference>
<dbReference type="CDD" id="cd06171">
    <property type="entry name" value="Sigma70_r4"/>
    <property type="match status" value="1"/>
</dbReference>
<feature type="domain" description="RNA polymerase sigma factor 70 region 4 type 2" evidence="7">
    <location>
        <begin position="124"/>
        <end position="176"/>
    </location>
</feature>
<dbReference type="SUPFAM" id="SSF88659">
    <property type="entry name" value="Sigma3 and sigma4 domains of RNA polymerase sigma factors"/>
    <property type="match status" value="1"/>
</dbReference>
<dbReference type="InterPro" id="IPR036388">
    <property type="entry name" value="WH-like_DNA-bd_sf"/>
</dbReference>
<keyword evidence="3" id="KW-0731">Sigma factor</keyword>
<keyword evidence="4" id="KW-0238">DNA-binding</keyword>
<comment type="caution">
    <text evidence="8">The sequence shown here is derived from an EMBL/GenBank/DDBJ whole genome shotgun (WGS) entry which is preliminary data.</text>
</comment>
<organism evidence="8 9">
    <name type="scientific">Rhodovulum sulfidophilum</name>
    <name type="common">Rhodobacter sulfidophilus</name>
    <dbReference type="NCBI Taxonomy" id="35806"/>
    <lineage>
        <taxon>Bacteria</taxon>
        <taxon>Pseudomonadati</taxon>
        <taxon>Pseudomonadota</taxon>
        <taxon>Alphaproteobacteria</taxon>
        <taxon>Rhodobacterales</taxon>
        <taxon>Paracoccaceae</taxon>
        <taxon>Rhodovulum</taxon>
    </lineage>
</organism>
<reference evidence="8 9" key="1">
    <citation type="submission" date="2017-08" db="EMBL/GenBank/DDBJ databases">
        <title>Infants hospitalized years apart are colonized by the same room-sourced microbial strains.</title>
        <authorList>
            <person name="Brooks B."/>
            <person name="Olm M.R."/>
            <person name="Firek B.A."/>
            <person name="Baker R."/>
            <person name="Thomas B.C."/>
            <person name="Morowitz M.J."/>
            <person name="Banfield J.F."/>
        </authorList>
    </citation>
    <scope>NUCLEOTIDE SEQUENCE [LARGE SCALE GENOMIC DNA]</scope>
    <source>
        <strain evidence="8">S2_005_002_R2_34</strain>
    </source>
</reference>
<dbReference type="Gene3D" id="1.10.1740.10">
    <property type="match status" value="1"/>
</dbReference>
<dbReference type="PANTHER" id="PTHR43133">
    <property type="entry name" value="RNA POLYMERASE ECF-TYPE SIGMA FACTO"/>
    <property type="match status" value="1"/>
</dbReference>
<evidence type="ECO:0000259" key="6">
    <source>
        <dbReference type="Pfam" id="PF04542"/>
    </source>
</evidence>
<dbReference type="PANTHER" id="PTHR43133:SF8">
    <property type="entry name" value="RNA POLYMERASE SIGMA FACTOR HI_1459-RELATED"/>
    <property type="match status" value="1"/>
</dbReference>
<dbReference type="InterPro" id="IPR007627">
    <property type="entry name" value="RNA_pol_sigma70_r2"/>
</dbReference>
<gene>
    <name evidence="8" type="ORF">DI556_04520</name>
</gene>
<keyword evidence="2" id="KW-0805">Transcription regulation</keyword>
<dbReference type="InterPro" id="IPR014284">
    <property type="entry name" value="RNA_pol_sigma-70_dom"/>
</dbReference>
<proteinExistence type="inferred from homology"/>
<evidence type="ECO:0000256" key="3">
    <source>
        <dbReference type="ARBA" id="ARBA00023082"/>
    </source>
</evidence>
<dbReference type="GO" id="GO:0016987">
    <property type="term" value="F:sigma factor activity"/>
    <property type="evidence" value="ECO:0007669"/>
    <property type="project" value="UniProtKB-KW"/>
</dbReference>
<dbReference type="InterPro" id="IPR013249">
    <property type="entry name" value="RNA_pol_sigma70_r4_t2"/>
</dbReference>
<evidence type="ECO:0000313" key="8">
    <source>
        <dbReference type="EMBL" id="PZQ51434.1"/>
    </source>
</evidence>
<evidence type="ECO:0000256" key="5">
    <source>
        <dbReference type="ARBA" id="ARBA00023163"/>
    </source>
</evidence>
<evidence type="ECO:0000256" key="2">
    <source>
        <dbReference type="ARBA" id="ARBA00023015"/>
    </source>
</evidence>
<keyword evidence="5" id="KW-0804">Transcription</keyword>
<dbReference type="SUPFAM" id="SSF88946">
    <property type="entry name" value="Sigma2 domain of RNA polymerase sigma factors"/>
    <property type="match status" value="1"/>
</dbReference>
<dbReference type="Pfam" id="PF08281">
    <property type="entry name" value="Sigma70_r4_2"/>
    <property type="match status" value="1"/>
</dbReference>
<dbReference type="InterPro" id="IPR013324">
    <property type="entry name" value="RNA_pol_sigma_r3/r4-like"/>
</dbReference>
<evidence type="ECO:0000313" key="9">
    <source>
        <dbReference type="Proteomes" id="UP000249185"/>
    </source>
</evidence>
<dbReference type="NCBIfam" id="NF004113">
    <property type="entry name" value="PRK05602.1"/>
    <property type="match status" value="1"/>
</dbReference>
<evidence type="ECO:0000259" key="7">
    <source>
        <dbReference type="Pfam" id="PF08281"/>
    </source>
</evidence>
<protein>
    <submittedName>
        <fullName evidence="8">RNA polymerase sigma factor</fullName>
    </submittedName>
</protein>
<dbReference type="AlphaFoldDB" id="A0A2W5NE49"/>
<evidence type="ECO:0000256" key="1">
    <source>
        <dbReference type="ARBA" id="ARBA00010641"/>
    </source>
</evidence>
<dbReference type="GO" id="GO:0003677">
    <property type="term" value="F:DNA binding"/>
    <property type="evidence" value="ECO:0007669"/>
    <property type="project" value="UniProtKB-KW"/>
</dbReference>
<evidence type="ECO:0000256" key="4">
    <source>
        <dbReference type="ARBA" id="ARBA00023125"/>
    </source>
</evidence>
<feature type="domain" description="RNA polymerase sigma-70 region 2" evidence="6">
    <location>
        <begin position="33"/>
        <end position="96"/>
    </location>
</feature>
<comment type="similarity">
    <text evidence="1">Belongs to the sigma-70 factor family. ECF subfamily.</text>
</comment>
<dbReference type="Gene3D" id="1.10.10.10">
    <property type="entry name" value="Winged helix-like DNA-binding domain superfamily/Winged helix DNA-binding domain"/>
    <property type="match status" value="1"/>
</dbReference>
<name>A0A2W5NE49_RHOSU</name>
<dbReference type="NCBIfam" id="TIGR02937">
    <property type="entry name" value="sigma70-ECF"/>
    <property type="match status" value="1"/>
</dbReference>
<dbReference type="Pfam" id="PF04542">
    <property type="entry name" value="Sigma70_r2"/>
    <property type="match status" value="1"/>
</dbReference>
<sequence>MMALDGETDISDATLLARYADGDQAAARALTFRHAPRVLALARRMLGDRAEAEDVAQETLLRMWRVAPDWRDEARLSTWLYRVASNLCVDRLRRRRDQGLEGVDELPDGAPAPLAELETRDRARALEAALAELPERQRLAVVLRHMEERSNIEIAEILGLSVEAVESLLARARRTLSRLLTPRRAELGFEER</sequence>